<dbReference type="RefSeq" id="WP_142893810.1">
    <property type="nucleotide sequence ID" value="NZ_ML660164.1"/>
</dbReference>
<keyword evidence="1" id="KW-1133">Transmembrane helix</keyword>
<feature type="transmembrane region" description="Helical" evidence="1">
    <location>
        <begin position="197"/>
        <end position="218"/>
    </location>
</feature>
<sequence>MSIIPLIIGSIFVVFGAHIIIQFSRFKNEGIKISGYVKGIEKYVSTTRNSNGARSSMLMFRSIVEYTFNGQTRFVKSVSTNEIRHRLNQKVPVVVIETEDGGIRARIDDAMHYFLGFIFLAVGLIAVAVYHFSENSSSVLTAILLIGSLGIAYFISPLLQKFKVQVKSDDDDQFIGEGSTLLETQEDYLKELNTHGFVGKIIALVALFIGVGLIYWGFSYLSGPQFKAGELQALLSDIGGLIGLIESGNLPSKWEKPLILIGMGGLFFLSAIHSFFYQRRKHRKLT</sequence>
<feature type="transmembrane region" description="Helical" evidence="1">
    <location>
        <begin position="258"/>
        <end position="277"/>
    </location>
</feature>
<organism evidence="2 3">
    <name type="scientific">Aliikangiella coralliicola</name>
    <dbReference type="NCBI Taxonomy" id="2592383"/>
    <lineage>
        <taxon>Bacteria</taxon>
        <taxon>Pseudomonadati</taxon>
        <taxon>Pseudomonadota</taxon>
        <taxon>Gammaproteobacteria</taxon>
        <taxon>Oceanospirillales</taxon>
        <taxon>Pleioneaceae</taxon>
        <taxon>Aliikangiella</taxon>
    </lineage>
</organism>
<dbReference type="Proteomes" id="UP000315439">
    <property type="component" value="Unassembled WGS sequence"/>
</dbReference>
<dbReference type="EMBL" id="VIKS01000007">
    <property type="protein sequence ID" value="TQV87632.1"/>
    <property type="molecule type" value="Genomic_DNA"/>
</dbReference>
<name>A0A545UDT2_9GAMM</name>
<keyword evidence="1" id="KW-0812">Transmembrane</keyword>
<reference evidence="2 3" key="1">
    <citation type="submission" date="2019-07" db="EMBL/GenBank/DDBJ databases">
        <title>Draft genome for Aliikangiella sp. M105.</title>
        <authorList>
            <person name="Wang G."/>
        </authorList>
    </citation>
    <scope>NUCLEOTIDE SEQUENCE [LARGE SCALE GENOMIC DNA]</scope>
    <source>
        <strain evidence="2 3">M105</strain>
    </source>
</reference>
<protein>
    <recommendedName>
        <fullName evidence="4">DUF3592 domain-containing protein</fullName>
    </recommendedName>
</protein>
<evidence type="ECO:0000256" key="1">
    <source>
        <dbReference type="SAM" id="Phobius"/>
    </source>
</evidence>
<keyword evidence="3" id="KW-1185">Reference proteome</keyword>
<keyword evidence="1" id="KW-0472">Membrane</keyword>
<feature type="transmembrane region" description="Helical" evidence="1">
    <location>
        <begin position="139"/>
        <end position="159"/>
    </location>
</feature>
<evidence type="ECO:0008006" key="4">
    <source>
        <dbReference type="Google" id="ProtNLM"/>
    </source>
</evidence>
<gene>
    <name evidence="2" type="ORF">FLL46_12240</name>
</gene>
<comment type="caution">
    <text evidence="2">The sequence shown here is derived from an EMBL/GenBank/DDBJ whole genome shotgun (WGS) entry which is preliminary data.</text>
</comment>
<feature type="transmembrane region" description="Helical" evidence="1">
    <location>
        <begin position="113"/>
        <end position="133"/>
    </location>
</feature>
<dbReference type="AlphaFoldDB" id="A0A545UDT2"/>
<proteinExistence type="predicted"/>
<evidence type="ECO:0000313" key="3">
    <source>
        <dbReference type="Proteomes" id="UP000315439"/>
    </source>
</evidence>
<feature type="transmembrane region" description="Helical" evidence="1">
    <location>
        <begin position="6"/>
        <end position="24"/>
    </location>
</feature>
<evidence type="ECO:0000313" key="2">
    <source>
        <dbReference type="EMBL" id="TQV87632.1"/>
    </source>
</evidence>
<accession>A0A545UDT2</accession>